<accession>A0A6J4UE52</accession>
<dbReference type="AlphaFoldDB" id="A0A6J4UE52"/>
<evidence type="ECO:0000313" key="9">
    <source>
        <dbReference type="EMBL" id="CAA9547730.1"/>
    </source>
</evidence>
<dbReference type="EMBL" id="CADCWC010000368">
    <property type="protein sequence ID" value="CAA9547730.1"/>
    <property type="molecule type" value="Genomic_DNA"/>
</dbReference>
<feature type="transmembrane region" description="Helical" evidence="7">
    <location>
        <begin position="197"/>
        <end position="215"/>
    </location>
</feature>
<evidence type="ECO:0000256" key="4">
    <source>
        <dbReference type="ARBA" id="ARBA00022989"/>
    </source>
</evidence>
<feature type="transmembrane region" description="Helical" evidence="7">
    <location>
        <begin position="222"/>
        <end position="241"/>
    </location>
</feature>
<dbReference type="InterPro" id="IPR000731">
    <property type="entry name" value="SSD"/>
</dbReference>
<feature type="transmembrane region" description="Helical" evidence="7">
    <location>
        <begin position="566"/>
        <end position="587"/>
    </location>
</feature>
<keyword evidence="5 7" id="KW-0472">Membrane</keyword>
<dbReference type="PANTHER" id="PTHR33406:SF13">
    <property type="entry name" value="MEMBRANE PROTEIN YDFJ"/>
    <property type="match status" value="1"/>
</dbReference>
<name>A0A6J4UE52_9ACTN</name>
<evidence type="ECO:0000256" key="2">
    <source>
        <dbReference type="ARBA" id="ARBA00022475"/>
    </source>
</evidence>
<organism evidence="9">
    <name type="scientific">uncultured Thermoleophilia bacterium</name>
    <dbReference type="NCBI Taxonomy" id="1497501"/>
    <lineage>
        <taxon>Bacteria</taxon>
        <taxon>Bacillati</taxon>
        <taxon>Actinomycetota</taxon>
        <taxon>Thermoleophilia</taxon>
        <taxon>environmental samples</taxon>
    </lineage>
</organism>
<feature type="transmembrane region" description="Helical" evidence="7">
    <location>
        <begin position="28"/>
        <end position="49"/>
    </location>
</feature>
<dbReference type="InterPro" id="IPR004869">
    <property type="entry name" value="MMPL_dom"/>
</dbReference>
<dbReference type="PANTHER" id="PTHR33406">
    <property type="entry name" value="MEMBRANE PROTEIN MJ1562-RELATED"/>
    <property type="match status" value="1"/>
</dbReference>
<feature type="transmembrane region" description="Helical" evidence="7">
    <location>
        <begin position="607"/>
        <end position="627"/>
    </location>
</feature>
<evidence type="ECO:0000256" key="5">
    <source>
        <dbReference type="ARBA" id="ARBA00023136"/>
    </source>
</evidence>
<sequence>MAERRAAHERLSTGALARWTRACATHPWRVIASWVGIFAVLIALVGTIGGELRDEFSIPGSETQKATDLIEAEFGSEQGGVLNLVFAAPEGERLDTPERRAAIEEAVTRLEAPEFKPSEGKAGVVSVGDPFDEATFAENGRIAYAEAQFDKVIYDKDREAVVAVQEAVRDTVEPAGVTVEYNGDAEFPPIEQGTSELLGLLAAIVILLVVFRTLVAMFIPIVLAIVALAAAFLLLFIFAGFTDINTITPILVSMIGLGVGIDYSLFIVTRFRQALHDGLSPQDAAAEAGATAGRAVLFAGATVAIAVSGLAVIGLDFVTKLGMGSALGVLTTVLIANSLLLAVLSLLGHKVDRLKVPFLREGDDSEQARDRTLVARWGRFVTANAKVVFSVVMLLVIVLASTSAFVRLGAADQGTQPTEQTARRAYDLLAEGFGPGFNGPVPIVVDVNDDPAAPQKVYDGVRALDGVAFVGEPQLNEEGTVGIVFVTPTSSPQDEETDDLVDALRTEVVPAATAGGNAAAYVSGQTAAFKDIGDQILDRMPLFLLYIIGVTFLVLAMAFRSVVISAKAAVTTILSAFVGFGVLGLIVQQGHLLGLTGLDTTGPIETFVPPIGFAILFGLSMDYEVFLMSRIREEHVHGLRTRAAVEHGMAAIGRVVVAAALIMGTVFAAFILGSDRVSKEFGILLAVAILTDALLVRLTLVPSLLTLLGERSWYMPRWLDRVLPRLTIESPHDDDPRATAPPERPLETAGHV</sequence>
<keyword evidence="2" id="KW-1003">Cell membrane</keyword>
<evidence type="ECO:0000259" key="8">
    <source>
        <dbReference type="PROSITE" id="PS50156"/>
    </source>
</evidence>
<dbReference type="Gene3D" id="1.20.1640.10">
    <property type="entry name" value="Multidrug efflux transporter AcrB transmembrane domain"/>
    <property type="match status" value="2"/>
</dbReference>
<dbReference type="InterPro" id="IPR050545">
    <property type="entry name" value="Mycobact_MmpL"/>
</dbReference>
<evidence type="ECO:0000256" key="3">
    <source>
        <dbReference type="ARBA" id="ARBA00022692"/>
    </source>
</evidence>
<feature type="transmembrane region" description="Helical" evidence="7">
    <location>
        <begin position="540"/>
        <end position="559"/>
    </location>
</feature>
<feature type="transmembrane region" description="Helical" evidence="7">
    <location>
        <begin position="295"/>
        <end position="315"/>
    </location>
</feature>
<keyword evidence="4 7" id="KW-1133">Transmembrane helix</keyword>
<evidence type="ECO:0000256" key="6">
    <source>
        <dbReference type="SAM" id="MobiDB-lite"/>
    </source>
</evidence>
<feature type="transmembrane region" description="Helical" evidence="7">
    <location>
        <begin position="648"/>
        <end position="671"/>
    </location>
</feature>
<dbReference type="SUPFAM" id="SSF82866">
    <property type="entry name" value="Multidrug efflux transporter AcrB transmembrane domain"/>
    <property type="match status" value="2"/>
</dbReference>
<feature type="transmembrane region" description="Helical" evidence="7">
    <location>
        <begin position="247"/>
        <end position="268"/>
    </location>
</feature>
<comment type="subcellular location">
    <subcellularLocation>
        <location evidence="1">Cell membrane</location>
        <topology evidence="1">Multi-pass membrane protein</topology>
    </subcellularLocation>
</comment>
<proteinExistence type="predicted"/>
<dbReference type="Pfam" id="PF03176">
    <property type="entry name" value="MMPL"/>
    <property type="match status" value="2"/>
</dbReference>
<feature type="transmembrane region" description="Helical" evidence="7">
    <location>
        <begin position="683"/>
        <end position="708"/>
    </location>
</feature>
<gene>
    <name evidence="9" type="ORF">AVDCRST_MAG79-2440</name>
</gene>
<dbReference type="PROSITE" id="PS50156">
    <property type="entry name" value="SSD"/>
    <property type="match status" value="1"/>
</dbReference>
<feature type="domain" description="SSD" evidence="8">
    <location>
        <begin position="214"/>
        <end position="346"/>
    </location>
</feature>
<keyword evidence="3 7" id="KW-0812">Transmembrane</keyword>
<evidence type="ECO:0000256" key="1">
    <source>
        <dbReference type="ARBA" id="ARBA00004651"/>
    </source>
</evidence>
<feature type="region of interest" description="Disordered" evidence="6">
    <location>
        <begin position="730"/>
        <end position="752"/>
    </location>
</feature>
<feature type="transmembrane region" description="Helical" evidence="7">
    <location>
        <begin position="387"/>
        <end position="406"/>
    </location>
</feature>
<evidence type="ECO:0000256" key="7">
    <source>
        <dbReference type="SAM" id="Phobius"/>
    </source>
</evidence>
<protein>
    <submittedName>
        <fullName evidence="9">Integral membrane protein</fullName>
    </submittedName>
</protein>
<reference evidence="9" key="1">
    <citation type="submission" date="2020-02" db="EMBL/GenBank/DDBJ databases">
        <authorList>
            <person name="Meier V. D."/>
        </authorList>
    </citation>
    <scope>NUCLEOTIDE SEQUENCE</scope>
    <source>
        <strain evidence="9">AVDCRST_MAG79</strain>
    </source>
</reference>
<dbReference type="GO" id="GO:0005886">
    <property type="term" value="C:plasma membrane"/>
    <property type="evidence" value="ECO:0007669"/>
    <property type="project" value="UniProtKB-SubCell"/>
</dbReference>
<feature type="transmembrane region" description="Helical" evidence="7">
    <location>
        <begin position="327"/>
        <end position="347"/>
    </location>
</feature>